<reference evidence="2 3" key="1">
    <citation type="submission" date="2022-10" db="EMBL/GenBank/DDBJ databases">
        <title>Chitinophaga nivalis PC15 sp. nov., isolated from Pyeongchang county, South Korea.</title>
        <authorList>
            <person name="Trinh H.N."/>
        </authorList>
    </citation>
    <scope>NUCLEOTIDE SEQUENCE [LARGE SCALE GENOMIC DNA]</scope>
    <source>
        <strain evidence="2 3">PC14</strain>
    </source>
</reference>
<sequence length="207" mass="23570">MKKILNTSMSIGDAIGWYALYLFLFSMVLLMFSGCISLRGARDMFARNPNDFADLSAQYFPCLPDSAGKIPVFIRAHNVDYTGTLDSLKQYGDSLQTEFAKAHKYAEDSISRRCADLVASYNWQVVRLTTALDSLRRSYRPPRPDSVPVPYQVVSKAELEQIRQLQAINAGQKQRIEEQQKLITKLFIIQGVVVIAFLLWLILKLKR</sequence>
<evidence type="ECO:0000256" key="1">
    <source>
        <dbReference type="SAM" id="Phobius"/>
    </source>
</evidence>
<evidence type="ECO:0000313" key="3">
    <source>
        <dbReference type="Proteomes" id="UP001207742"/>
    </source>
</evidence>
<proteinExistence type="predicted"/>
<organism evidence="2 3">
    <name type="scientific">Chitinophaga nivalis</name>
    <dbReference type="NCBI Taxonomy" id="2991709"/>
    <lineage>
        <taxon>Bacteria</taxon>
        <taxon>Pseudomonadati</taxon>
        <taxon>Bacteroidota</taxon>
        <taxon>Chitinophagia</taxon>
        <taxon>Chitinophagales</taxon>
        <taxon>Chitinophagaceae</taxon>
        <taxon>Chitinophaga</taxon>
    </lineage>
</organism>
<dbReference type="RefSeq" id="WP_264729341.1">
    <property type="nucleotide sequence ID" value="NZ_JAPDNR010000001.1"/>
</dbReference>
<feature type="transmembrane region" description="Helical" evidence="1">
    <location>
        <begin position="182"/>
        <end position="203"/>
    </location>
</feature>
<dbReference type="PROSITE" id="PS51257">
    <property type="entry name" value="PROKAR_LIPOPROTEIN"/>
    <property type="match status" value="1"/>
</dbReference>
<protein>
    <recommendedName>
        <fullName evidence="4">DUF4349 domain-containing protein</fullName>
    </recommendedName>
</protein>
<dbReference type="EMBL" id="JAPDNS010000001">
    <property type="protein sequence ID" value="MCW3483822.1"/>
    <property type="molecule type" value="Genomic_DNA"/>
</dbReference>
<evidence type="ECO:0008006" key="4">
    <source>
        <dbReference type="Google" id="ProtNLM"/>
    </source>
</evidence>
<keyword evidence="1" id="KW-0472">Membrane</keyword>
<dbReference type="Proteomes" id="UP001207742">
    <property type="component" value="Unassembled WGS sequence"/>
</dbReference>
<gene>
    <name evidence="2" type="ORF">OL497_07960</name>
</gene>
<keyword evidence="1" id="KW-0812">Transmembrane</keyword>
<comment type="caution">
    <text evidence="2">The sequence shown here is derived from an EMBL/GenBank/DDBJ whole genome shotgun (WGS) entry which is preliminary data.</text>
</comment>
<keyword evidence="1" id="KW-1133">Transmembrane helix</keyword>
<evidence type="ECO:0000313" key="2">
    <source>
        <dbReference type="EMBL" id="MCW3483822.1"/>
    </source>
</evidence>
<name>A0ABT3IIQ7_9BACT</name>
<accession>A0ABT3IIQ7</accession>
<feature type="transmembrane region" description="Helical" evidence="1">
    <location>
        <begin position="15"/>
        <end position="38"/>
    </location>
</feature>
<keyword evidence="3" id="KW-1185">Reference proteome</keyword>